<reference evidence="1 2" key="1">
    <citation type="submission" date="2020-08" db="EMBL/GenBank/DDBJ databases">
        <title>Genome public.</title>
        <authorList>
            <person name="Liu C."/>
            <person name="Sun Q."/>
        </authorList>
    </citation>
    <scope>NUCLEOTIDE SEQUENCE [LARGE SCALE GENOMIC DNA]</scope>
    <source>
        <strain evidence="1 2">BX4</strain>
    </source>
</reference>
<dbReference type="Pfam" id="PF12672">
    <property type="entry name" value="DUF3793"/>
    <property type="match status" value="1"/>
</dbReference>
<protein>
    <submittedName>
        <fullName evidence="1">DUF3793 family protein</fullName>
    </submittedName>
</protein>
<dbReference type="RefSeq" id="WP_021952788.1">
    <property type="nucleotide sequence ID" value="NZ_JACOOZ010000002.1"/>
</dbReference>
<dbReference type="InterPro" id="IPR024523">
    <property type="entry name" value="DUF3793"/>
</dbReference>
<proteinExistence type="predicted"/>
<keyword evidence="2" id="KW-1185">Reference proteome</keyword>
<dbReference type="Proteomes" id="UP000597877">
    <property type="component" value="Unassembled WGS sequence"/>
</dbReference>
<accession>A0ABR7F1Y0</accession>
<comment type="caution">
    <text evidence="1">The sequence shown here is derived from an EMBL/GenBank/DDBJ whole genome shotgun (WGS) entry which is preliminary data.</text>
</comment>
<dbReference type="EMBL" id="JACOOZ010000002">
    <property type="protein sequence ID" value="MBC5667227.1"/>
    <property type="molecule type" value="Genomic_DNA"/>
</dbReference>
<evidence type="ECO:0000313" key="2">
    <source>
        <dbReference type="Proteomes" id="UP000597877"/>
    </source>
</evidence>
<sequence>MLEKYLIEWCSSTLASLKTASLFNWFYTWDGLTREDVYKNVKDMNTIFEEKGISIEILRENEKSALIYVYRTNRLQEDLKQEKTWELLKKCGYTCCDVKYSIAHLKERLRNLNDFPHEIGLFLDYPVEDVIGFIENKGDNFKCCGYWKVYGDESAAVKQFARYDKCRLIYTKLWNAGRSILKLTVAA</sequence>
<organism evidence="1 2">
    <name type="scientific">Eubacterium segne</name>
    <dbReference type="NCBI Taxonomy" id="2763045"/>
    <lineage>
        <taxon>Bacteria</taxon>
        <taxon>Bacillati</taxon>
        <taxon>Bacillota</taxon>
        <taxon>Clostridia</taxon>
        <taxon>Eubacteriales</taxon>
        <taxon>Eubacteriaceae</taxon>
        <taxon>Eubacterium</taxon>
    </lineage>
</organism>
<evidence type="ECO:0000313" key="1">
    <source>
        <dbReference type="EMBL" id="MBC5667227.1"/>
    </source>
</evidence>
<gene>
    <name evidence="1" type="ORF">H8S00_04410</name>
</gene>
<name>A0ABR7F1Y0_9FIRM</name>